<dbReference type="OrthoDB" id="9801456at2"/>
<organism evidence="2 3">
    <name type="scientific">Ruminococcus albus (strain ATCC 27210 / DSM 20455 / JCM 14654 / NCDO 2250 / 7)</name>
    <dbReference type="NCBI Taxonomy" id="697329"/>
    <lineage>
        <taxon>Bacteria</taxon>
        <taxon>Bacillati</taxon>
        <taxon>Bacillota</taxon>
        <taxon>Clostridia</taxon>
        <taxon>Eubacteriales</taxon>
        <taxon>Oscillospiraceae</taxon>
        <taxon>Ruminococcus</taxon>
    </lineage>
</organism>
<name>E6UKU2_RUMA7</name>
<reference evidence="3" key="1">
    <citation type="journal article" date="2011" name="J. Bacteriol.">
        <title>Complete genome of the cellulolytic ruminal bacterium Ruminococcus albus 7.</title>
        <authorList>
            <person name="Suen G."/>
            <person name="Stevenson D.M."/>
            <person name="Bruce D.C."/>
            <person name="Chertkov O."/>
            <person name="Copeland A."/>
            <person name="Cheng J.F."/>
            <person name="Detter C."/>
            <person name="Detter J.C."/>
            <person name="Goodwin L.A."/>
            <person name="Han C.S."/>
            <person name="Hauser L.J."/>
            <person name="Ivanova N.N."/>
            <person name="Kyrpides N.C."/>
            <person name="Land M.L."/>
            <person name="Lapidus A."/>
            <person name="Lucas S."/>
            <person name="Ovchinnikova G."/>
            <person name="Pitluck S."/>
            <person name="Tapia R."/>
            <person name="Woyke T."/>
            <person name="Boyum J."/>
            <person name="Mead D."/>
            <person name="Weimer P.J."/>
        </authorList>
    </citation>
    <scope>NUCLEOTIDE SEQUENCE [LARGE SCALE GENOMIC DNA]</scope>
    <source>
        <strain evidence="3">ATCC 27210 / DSM 20455 / JCM 14654 / NCDO 2250 / 7</strain>
        <plasmid evidence="3">pRUMAL02</plasmid>
    </source>
</reference>
<dbReference type="Pfam" id="PF17836">
    <property type="entry name" value="PglD_N"/>
    <property type="match status" value="1"/>
</dbReference>
<dbReference type="InterPro" id="IPR041561">
    <property type="entry name" value="PglD_N"/>
</dbReference>
<dbReference type="Gene3D" id="2.160.10.10">
    <property type="entry name" value="Hexapeptide repeat proteins"/>
    <property type="match status" value="1"/>
</dbReference>
<dbReference type="Proteomes" id="UP000006919">
    <property type="component" value="Plasmid pRUMAL02"/>
</dbReference>
<evidence type="ECO:0000259" key="1">
    <source>
        <dbReference type="Pfam" id="PF17836"/>
    </source>
</evidence>
<dbReference type="HOGENOM" id="CLU_081811_2_2_9"/>
<feature type="domain" description="PglD N-terminal" evidence="1">
    <location>
        <begin position="4"/>
        <end position="70"/>
    </location>
</feature>
<evidence type="ECO:0000313" key="3">
    <source>
        <dbReference type="Proteomes" id="UP000006919"/>
    </source>
</evidence>
<dbReference type="RefSeq" id="WP_013483828.1">
    <property type="nucleotide sequence ID" value="NC_014825.1"/>
</dbReference>
<protein>
    <recommendedName>
        <fullName evidence="1">PglD N-terminal domain-containing protein</fullName>
    </recommendedName>
</protein>
<dbReference type="EMBL" id="CP002405">
    <property type="protein sequence ID" value="ADU24288.1"/>
    <property type="molecule type" value="Genomic_DNA"/>
</dbReference>
<dbReference type="KEGG" id="ral:Rumal_3864"/>
<accession>E6UKU2</accession>
<dbReference type="Gene3D" id="3.40.50.20">
    <property type="match status" value="1"/>
</dbReference>
<keyword evidence="2" id="KW-0614">Plasmid</keyword>
<dbReference type="InterPro" id="IPR011004">
    <property type="entry name" value="Trimer_LpxA-like_sf"/>
</dbReference>
<sequence>MRDNLLIIGAGQYGMIAKEIAEELGYEKIDFLDGKSDKAIGTPDDVDKFESDVIVAIGNAEVRGRMLEKIDKSRVVSLISPHAYVSPSAVVSTGCVVEPMAVVHTGANVGIGCFISAGAVVNHDCVLEDCCHIDCNSSVMKASTVPAGTKVESNMSWTGEVETGEEVKQIEVHDDNWYAMASGK</sequence>
<gene>
    <name evidence="2" type="ordered locus">Rumal_3864</name>
</gene>
<proteinExistence type="predicted"/>
<dbReference type="SUPFAM" id="SSF51161">
    <property type="entry name" value="Trimeric LpxA-like enzymes"/>
    <property type="match status" value="1"/>
</dbReference>
<geneLocation type="plasmid" evidence="2 3">
    <name>pRUMAL02</name>
</geneLocation>
<evidence type="ECO:0000313" key="2">
    <source>
        <dbReference type="EMBL" id="ADU24288.1"/>
    </source>
</evidence>
<dbReference type="AlphaFoldDB" id="E6UKU2"/>